<dbReference type="Proteomes" id="UP001183414">
    <property type="component" value="Unassembled WGS sequence"/>
</dbReference>
<comment type="caution">
    <text evidence="1">The sequence shown here is derived from an EMBL/GenBank/DDBJ whole genome shotgun (WGS) entry which is preliminary data.</text>
</comment>
<dbReference type="RefSeq" id="WP_311675921.1">
    <property type="nucleotide sequence ID" value="NZ_JAVREQ010000034.1"/>
</dbReference>
<evidence type="ECO:0000313" key="2">
    <source>
        <dbReference type="Proteomes" id="UP001183414"/>
    </source>
</evidence>
<sequence>MALEVERGLCGAVSSIAFGVGEPVQAHFAGDGLELFVAEVPVGEVL</sequence>
<evidence type="ECO:0000313" key="1">
    <source>
        <dbReference type="EMBL" id="MDT0382324.1"/>
    </source>
</evidence>
<protein>
    <submittedName>
        <fullName evidence="1">Uncharacterized protein</fullName>
    </submittedName>
</protein>
<name>A0ABU2P008_9ACTN</name>
<accession>A0ABU2P008</accession>
<proteinExistence type="predicted"/>
<gene>
    <name evidence="1" type="ORF">RM572_26550</name>
</gene>
<reference evidence="2" key="1">
    <citation type="submission" date="2023-07" db="EMBL/GenBank/DDBJ databases">
        <title>30 novel species of actinomycetes from the DSMZ collection.</title>
        <authorList>
            <person name="Nouioui I."/>
        </authorList>
    </citation>
    <scope>NUCLEOTIDE SEQUENCE [LARGE SCALE GENOMIC DNA]</scope>
    <source>
        <strain evidence="2">DSM 42041</strain>
    </source>
</reference>
<organism evidence="1 2">
    <name type="scientific">Streptomyces hazeniae</name>
    <dbReference type="NCBI Taxonomy" id="3075538"/>
    <lineage>
        <taxon>Bacteria</taxon>
        <taxon>Bacillati</taxon>
        <taxon>Actinomycetota</taxon>
        <taxon>Actinomycetes</taxon>
        <taxon>Kitasatosporales</taxon>
        <taxon>Streptomycetaceae</taxon>
        <taxon>Streptomyces</taxon>
    </lineage>
</organism>
<keyword evidence="2" id="KW-1185">Reference proteome</keyword>
<dbReference type="EMBL" id="JAVREQ010000034">
    <property type="protein sequence ID" value="MDT0382324.1"/>
    <property type="molecule type" value="Genomic_DNA"/>
</dbReference>